<feature type="domain" description="DUF3850" evidence="1">
    <location>
        <begin position="21"/>
        <end position="93"/>
    </location>
</feature>
<dbReference type="InterPro" id="IPR039440">
    <property type="entry name" value="DUF3850"/>
</dbReference>
<accession>A0A6I5RMK7</accession>
<gene>
    <name evidence="2" type="ORF">G3O07_03160</name>
</gene>
<keyword evidence="3" id="KW-1185">Reference proteome</keyword>
<protein>
    <submittedName>
        <fullName evidence="2">DUF3850 domain-containing protein</fullName>
    </submittedName>
</protein>
<proteinExistence type="predicted"/>
<organism evidence="2 3">
    <name type="scientific">Pseudomonas laurentiana</name>
    <dbReference type="NCBI Taxonomy" id="2364649"/>
    <lineage>
        <taxon>Bacteria</taxon>
        <taxon>Pseudomonadati</taxon>
        <taxon>Pseudomonadota</taxon>
        <taxon>Gammaproteobacteria</taxon>
        <taxon>Pseudomonadales</taxon>
        <taxon>Pseudomonadaceae</taxon>
        <taxon>Pseudomonas</taxon>
    </lineage>
</organism>
<dbReference type="AlphaFoldDB" id="A0A6I5RMK7"/>
<dbReference type="Gene3D" id="2.30.130.30">
    <property type="entry name" value="Hypothetical protein"/>
    <property type="match status" value="1"/>
</dbReference>
<dbReference type="EMBL" id="JAAHBT010000029">
    <property type="protein sequence ID" value="NES08949.1"/>
    <property type="molecule type" value="Genomic_DNA"/>
</dbReference>
<dbReference type="SUPFAM" id="SSF88697">
    <property type="entry name" value="PUA domain-like"/>
    <property type="match status" value="1"/>
</dbReference>
<dbReference type="InterPro" id="IPR015947">
    <property type="entry name" value="PUA-like_sf"/>
</dbReference>
<evidence type="ECO:0000313" key="3">
    <source>
        <dbReference type="Proteomes" id="UP000471751"/>
    </source>
</evidence>
<name>A0A6I5RMK7_9PSED</name>
<reference evidence="2 3" key="1">
    <citation type="submission" date="2020-02" db="EMBL/GenBank/DDBJ databases">
        <title>Broccoli isolated Pseudomonas sp.</title>
        <authorList>
            <person name="Fujikawa T."/>
            <person name="Sawada H."/>
        </authorList>
    </citation>
    <scope>NUCLEOTIDE SEQUENCE [LARGE SCALE GENOMIC DNA]</scope>
    <source>
        <strain evidence="2 3">JCM 32154</strain>
    </source>
</reference>
<dbReference type="Proteomes" id="UP000471751">
    <property type="component" value="Unassembled WGS sequence"/>
</dbReference>
<dbReference type="Pfam" id="PF12961">
    <property type="entry name" value="DUF3850"/>
    <property type="match status" value="1"/>
</dbReference>
<comment type="caution">
    <text evidence="2">The sequence shown here is derived from an EMBL/GenBank/DDBJ whole genome shotgun (WGS) entry which is preliminary data.</text>
</comment>
<sequence>MYPCPQKTDTATPRWPAAREHELKIHTVPLNDLLSGAKTGEIRDCYDRDFAVGDTVLLREVAEDRSYTGRTARRTITHVQKHYGLPDHLCVLSYGKPAEQHQGEPVALPSCKAKLSMSHDWDQGHSDGWKDCLEEISKLGPLYTHADSDSLQRSWQAGYDTAWYAKNPAEKRTSVNPADAGELELARKMLRSVRRREEKWALLCGGRNNQIATLRAKLAEQEHSARELLRIIGMSVQGSAAYNRAVVAFHDSLNADTKPN</sequence>
<evidence type="ECO:0000313" key="2">
    <source>
        <dbReference type="EMBL" id="NES08949.1"/>
    </source>
</evidence>
<evidence type="ECO:0000259" key="1">
    <source>
        <dbReference type="Pfam" id="PF12961"/>
    </source>
</evidence>